<dbReference type="PROSITE" id="PS51331">
    <property type="entry name" value="THYX"/>
    <property type="match status" value="2"/>
</dbReference>
<dbReference type="GO" id="GO:0050797">
    <property type="term" value="F:thymidylate synthase (FAD) activity"/>
    <property type="evidence" value="ECO:0007669"/>
    <property type="project" value="InterPro"/>
</dbReference>
<dbReference type="PANTHER" id="PTHR34934:SF1">
    <property type="entry name" value="FLAVIN-DEPENDENT THYMIDYLATE SYNTHASE"/>
    <property type="match status" value="1"/>
</dbReference>
<organism evidence="1 2">
    <name type="scientific">Nitrospira tepida</name>
    <dbReference type="NCBI Taxonomy" id="2973512"/>
    <lineage>
        <taxon>Bacteria</taxon>
        <taxon>Pseudomonadati</taxon>
        <taxon>Nitrospirota</taxon>
        <taxon>Nitrospiria</taxon>
        <taxon>Nitrospirales</taxon>
        <taxon>Nitrospiraceae</taxon>
        <taxon>Nitrospira</taxon>
    </lineage>
</organism>
<gene>
    <name evidence="1" type="ORF">DNFV4_04656</name>
</gene>
<dbReference type="AlphaFoldDB" id="A0AA86N407"/>
<dbReference type="InterPro" id="IPR036098">
    <property type="entry name" value="Thymidylate_synthase_ThyX_sf"/>
</dbReference>
<dbReference type="Pfam" id="PF02511">
    <property type="entry name" value="Thy1"/>
    <property type="match status" value="2"/>
</dbReference>
<reference evidence="1" key="1">
    <citation type="submission" date="2022-10" db="EMBL/GenBank/DDBJ databases">
        <authorList>
            <person name="Koch H."/>
        </authorList>
    </citation>
    <scope>NUCLEOTIDE SEQUENCE</scope>
    <source>
        <strain evidence="1">DNF</strain>
    </source>
</reference>
<proteinExistence type="predicted"/>
<dbReference type="Proteomes" id="UP001179121">
    <property type="component" value="Chromosome"/>
</dbReference>
<dbReference type="CDD" id="cd20175">
    <property type="entry name" value="ThyX"/>
    <property type="match status" value="1"/>
</dbReference>
<dbReference type="EMBL" id="OX365700">
    <property type="protein sequence ID" value="CAI4034212.1"/>
    <property type="molecule type" value="Genomic_DNA"/>
</dbReference>
<dbReference type="InterPro" id="IPR003669">
    <property type="entry name" value="Thymidylate_synthase_ThyX"/>
</dbReference>
<keyword evidence="2" id="KW-1185">Reference proteome</keyword>
<dbReference type="GO" id="GO:0050660">
    <property type="term" value="F:flavin adenine dinucleotide binding"/>
    <property type="evidence" value="ECO:0007669"/>
    <property type="project" value="InterPro"/>
</dbReference>
<protein>
    <submittedName>
        <fullName evidence="1">Alternative thymidylate synthase-like protein</fullName>
    </submittedName>
</protein>
<dbReference type="GO" id="GO:0004799">
    <property type="term" value="F:thymidylate synthase activity"/>
    <property type="evidence" value="ECO:0007669"/>
    <property type="project" value="TreeGrafter"/>
</dbReference>
<accession>A0AA86N407</accession>
<sequence>MPRRASSRKVLLMMTDGPSRRVVAVAPMPPEKAAYALARYSRSPDSIEDSIRWVHGHSSEKFWDQYYFAYGHASIADLGHAIVCFEHISELAAIRIEDEPLWDGQAKSSRYQNFGPGGCYTPNNIRGSEVEGLYQGIIGSLANAYRLLHDPVKRFLSERTTRPSEMKEADYERTMAARSFDVTRYLLPLAARTNVGQVVSVRTLEKQITRFLSAALPELQMIGDDLRDACLRPPVNVWGELCGQTAGLAEPLAPTLARHAKASAYQSQVYQETGRYAREILKRAGLDDPSSWGDPDEASSVDLIEPHDPLDELAATWLYRGGQAPYRKILELVRGWTEKQKQEVIDLALVKRDPHDELPKEFRSGYAFIFDILMDIGAWRDLHRHRRCQQIQQNFTTVHGYDIPPLLTEAGLDREYRDAMDAVKRDIETIRKSSQEAALYAIPFGFKVRCLFKMDYAEAEYISRLRSGVKGHWSYRTVAWQIKEAMAARYPFLAGHIHATPPDVEDRLTR</sequence>
<dbReference type="Gene3D" id="3.30.1360.170">
    <property type="match status" value="2"/>
</dbReference>
<evidence type="ECO:0000313" key="1">
    <source>
        <dbReference type="EMBL" id="CAI4034212.1"/>
    </source>
</evidence>
<evidence type="ECO:0000313" key="2">
    <source>
        <dbReference type="Proteomes" id="UP001179121"/>
    </source>
</evidence>
<dbReference type="GO" id="GO:0006231">
    <property type="term" value="P:dTMP biosynthetic process"/>
    <property type="evidence" value="ECO:0007669"/>
    <property type="project" value="InterPro"/>
</dbReference>
<dbReference type="KEGG" id="nti:DNFV4_04656"/>
<dbReference type="SUPFAM" id="SSF69796">
    <property type="entry name" value="Thymidylate synthase-complementing protein Thy1"/>
    <property type="match status" value="2"/>
</dbReference>
<name>A0AA86N407_9BACT</name>
<dbReference type="GO" id="GO:0070402">
    <property type="term" value="F:NADPH binding"/>
    <property type="evidence" value="ECO:0007669"/>
    <property type="project" value="TreeGrafter"/>
</dbReference>
<dbReference type="PANTHER" id="PTHR34934">
    <property type="entry name" value="FLAVIN-DEPENDENT THYMIDYLATE SYNTHASE"/>
    <property type="match status" value="1"/>
</dbReference>